<protein>
    <submittedName>
        <fullName evidence="2">DUF4245 domain-containing protein</fullName>
    </submittedName>
</protein>
<evidence type="ECO:0000256" key="1">
    <source>
        <dbReference type="SAM" id="Phobius"/>
    </source>
</evidence>
<dbReference type="Proteomes" id="UP001595923">
    <property type="component" value="Unassembled WGS sequence"/>
</dbReference>
<dbReference type="InterPro" id="IPR025339">
    <property type="entry name" value="DUF4245"/>
</dbReference>
<feature type="transmembrane region" description="Helical" evidence="1">
    <location>
        <begin position="12"/>
        <end position="32"/>
    </location>
</feature>
<dbReference type="RefSeq" id="WP_378570752.1">
    <property type="nucleotide sequence ID" value="NZ_JBHSFQ010000001.1"/>
</dbReference>
<evidence type="ECO:0000313" key="3">
    <source>
        <dbReference type="Proteomes" id="UP001595923"/>
    </source>
</evidence>
<sequence>MSTYNRSDATFGSMAAALGLIVAILLVMAWVVNGRSGEHIPSVDYGPDAAALRDGAAFTPYAPEGLPDGWVPTSTRLDTGDPMSWVLGFATPADRHAEFAIGDAADDALVAEITEDGERDGSAEIGGRTWERYYNEAETRRSLVLREGDTSLVVAGSSDYQELGVLAGSLREQG</sequence>
<keyword evidence="1" id="KW-0812">Transmembrane</keyword>
<keyword evidence="1" id="KW-0472">Membrane</keyword>
<gene>
    <name evidence="2" type="ORF">ACFO4E_01610</name>
</gene>
<organism evidence="2 3">
    <name type="scientific">Nocardiopsis mangrovi</name>
    <dbReference type="NCBI Taxonomy" id="1179818"/>
    <lineage>
        <taxon>Bacteria</taxon>
        <taxon>Bacillati</taxon>
        <taxon>Actinomycetota</taxon>
        <taxon>Actinomycetes</taxon>
        <taxon>Streptosporangiales</taxon>
        <taxon>Nocardiopsidaceae</taxon>
        <taxon>Nocardiopsis</taxon>
    </lineage>
</organism>
<evidence type="ECO:0000313" key="2">
    <source>
        <dbReference type="EMBL" id="MFC4560544.1"/>
    </source>
</evidence>
<dbReference type="EMBL" id="JBHSFQ010000001">
    <property type="protein sequence ID" value="MFC4560544.1"/>
    <property type="molecule type" value="Genomic_DNA"/>
</dbReference>
<keyword evidence="3" id="KW-1185">Reference proteome</keyword>
<reference evidence="3" key="1">
    <citation type="journal article" date="2019" name="Int. J. Syst. Evol. Microbiol.">
        <title>The Global Catalogue of Microorganisms (GCM) 10K type strain sequencing project: providing services to taxonomists for standard genome sequencing and annotation.</title>
        <authorList>
            <consortium name="The Broad Institute Genomics Platform"/>
            <consortium name="The Broad Institute Genome Sequencing Center for Infectious Disease"/>
            <person name="Wu L."/>
            <person name="Ma J."/>
        </authorList>
    </citation>
    <scope>NUCLEOTIDE SEQUENCE [LARGE SCALE GENOMIC DNA]</scope>
    <source>
        <strain evidence="3">XZYJ18</strain>
    </source>
</reference>
<dbReference type="Pfam" id="PF14030">
    <property type="entry name" value="DUF4245"/>
    <property type="match status" value="1"/>
</dbReference>
<keyword evidence="1" id="KW-1133">Transmembrane helix</keyword>
<accession>A0ABV9DQ73</accession>
<comment type="caution">
    <text evidence="2">The sequence shown here is derived from an EMBL/GenBank/DDBJ whole genome shotgun (WGS) entry which is preliminary data.</text>
</comment>
<name>A0ABV9DQ73_9ACTN</name>
<proteinExistence type="predicted"/>